<feature type="domain" description="F5/8 type C" evidence="1">
    <location>
        <begin position="1"/>
        <end position="39"/>
    </location>
</feature>
<evidence type="ECO:0000313" key="3">
    <source>
        <dbReference type="Proteomes" id="UP000608071"/>
    </source>
</evidence>
<proteinExistence type="predicted"/>
<evidence type="ECO:0000259" key="1">
    <source>
        <dbReference type="PROSITE" id="PS50022"/>
    </source>
</evidence>
<comment type="caution">
    <text evidence="2">The sequence shown here is derived from an EMBL/GenBank/DDBJ whole genome shotgun (WGS) entry which is preliminary data.</text>
</comment>
<dbReference type="SUPFAM" id="SSF49785">
    <property type="entry name" value="Galactose-binding domain-like"/>
    <property type="match status" value="1"/>
</dbReference>
<dbReference type="InterPro" id="IPR000421">
    <property type="entry name" value="FA58C"/>
</dbReference>
<organism evidence="2 3">
    <name type="scientific">Paenibacillus gallinarum</name>
    <dbReference type="NCBI Taxonomy" id="2762232"/>
    <lineage>
        <taxon>Bacteria</taxon>
        <taxon>Bacillati</taxon>
        <taxon>Bacillota</taxon>
        <taxon>Bacilli</taxon>
        <taxon>Bacillales</taxon>
        <taxon>Paenibacillaceae</taxon>
        <taxon>Paenibacillus</taxon>
    </lineage>
</organism>
<sequence>MQVSTDNETFTPVVSDTLSVTLGDTVNLFETVNARYVRITISGATPSNFWASIREASVFYDAEPTPEIY</sequence>
<dbReference type="Pfam" id="PF00754">
    <property type="entry name" value="F5_F8_type_C"/>
    <property type="match status" value="1"/>
</dbReference>
<keyword evidence="3" id="KW-1185">Reference proteome</keyword>
<dbReference type="Proteomes" id="UP000608071">
    <property type="component" value="Unassembled WGS sequence"/>
</dbReference>
<dbReference type="PROSITE" id="PS50022">
    <property type="entry name" value="FA58C_3"/>
    <property type="match status" value="1"/>
</dbReference>
<evidence type="ECO:0000313" key="2">
    <source>
        <dbReference type="EMBL" id="MBD7969197.1"/>
    </source>
</evidence>
<accession>A0ABR8T0A4</accession>
<name>A0ABR8T0A4_9BACL</name>
<gene>
    <name evidence="2" type="ORF">H9647_14055</name>
</gene>
<dbReference type="Gene3D" id="2.60.120.260">
    <property type="entry name" value="Galactose-binding domain-like"/>
    <property type="match status" value="1"/>
</dbReference>
<protein>
    <submittedName>
        <fullName evidence="2">Discoidin domain-containing protein</fullName>
    </submittedName>
</protein>
<dbReference type="EMBL" id="JACSQL010000006">
    <property type="protein sequence ID" value="MBD7969197.1"/>
    <property type="molecule type" value="Genomic_DNA"/>
</dbReference>
<reference evidence="2 3" key="1">
    <citation type="submission" date="2020-08" db="EMBL/GenBank/DDBJ databases">
        <title>A Genomic Blueprint of the Chicken Gut Microbiome.</title>
        <authorList>
            <person name="Gilroy R."/>
            <person name="Ravi A."/>
            <person name="Getino M."/>
            <person name="Pursley I."/>
            <person name="Horton D.L."/>
            <person name="Alikhan N.-F."/>
            <person name="Baker D."/>
            <person name="Gharbi K."/>
            <person name="Hall N."/>
            <person name="Watson M."/>
            <person name="Adriaenssens E.M."/>
            <person name="Foster-Nyarko E."/>
            <person name="Jarju S."/>
            <person name="Secka A."/>
            <person name="Antonio M."/>
            <person name="Oren A."/>
            <person name="Chaudhuri R."/>
            <person name="La Ragione R.M."/>
            <person name="Hildebrand F."/>
            <person name="Pallen M.J."/>
        </authorList>
    </citation>
    <scope>NUCLEOTIDE SEQUENCE [LARGE SCALE GENOMIC DNA]</scope>
    <source>
        <strain evidence="2 3">Sa2BVA9</strain>
    </source>
</reference>
<dbReference type="InterPro" id="IPR008979">
    <property type="entry name" value="Galactose-bd-like_sf"/>
</dbReference>